<sequence length="296" mass="32342">MVNFGRLMTAMITPLTESGAIDWPRVAGCIEHLIATGTESVVIAGTTGESPTLTHREKLELCRYAVQQADGRVNIIVGTGSNNTQDSVELTGEVASTGVDGVMLVVPYYNKPTQEGLYRHFKIVAQSTSLPVMLYNIPGRSSVNMSVDTMIRLTNEVENIVMIKESSGNLVDVMELVSRKRKDVAVYSGMDELVIPYMSAGADGVVSVASHLAGTSMKEMIEAFIQGKVEQAGEIQRKLIPLVQALFMTSSPAPLKYAMSQLGLCEEHVRLPVVPLAKEEKEKMDFVLQHLQIERD</sequence>
<dbReference type="InterPro" id="IPR013785">
    <property type="entry name" value="Aldolase_TIM"/>
</dbReference>
<keyword evidence="9 12" id="KW-0456">Lyase</keyword>
<evidence type="ECO:0000256" key="9">
    <source>
        <dbReference type="ARBA" id="ARBA00023239"/>
    </source>
</evidence>
<feature type="site" description="Part of a proton relay during catalysis" evidence="12">
    <location>
        <position position="46"/>
    </location>
</feature>
<feature type="binding site" evidence="12 15">
    <location>
        <position position="206"/>
    </location>
    <ligand>
        <name>pyruvate</name>
        <dbReference type="ChEBI" id="CHEBI:15361"/>
    </ligand>
</feature>
<keyword evidence="6 12" id="KW-0028">Amino-acid biosynthesis</keyword>
<evidence type="ECO:0000256" key="7">
    <source>
        <dbReference type="ARBA" id="ARBA00022915"/>
    </source>
</evidence>
<accession>A0A7D4C9E3</accession>
<dbReference type="InterPro" id="IPR005263">
    <property type="entry name" value="DapA"/>
</dbReference>
<keyword evidence="5 12" id="KW-0963">Cytoplasm</keyword>
<dbReference type="HAMAP" id="MF_00418">
    <property type="entry name" value="DapA"/>
    <property type="match status" value="1"/>
</dbReference>
<feature type="site" description="Part of a proton relay during catalysis" evidence="12">
    <location>
        <position position="109"/>
    </location>
</feature>
<proteinExistence type="inferred from homology"/>
<evidence type="ECO:0000256" key="15">
    <source>
        <dbReference type="PIRSR" id="PIRSR001365-2"/>
    </source>
</evidence>
<evidence type="ECO:0000256" key="3">
    <source>
        <dbReference type="ARBA" id="ARBA00007592"/>
    </source>
</evidence>
<dbReference type="PANTHER" id="PTHR12128:SF66">
    <property type="entry name" value="4-HYDROXY-2-OXOGLUTARATE ALDOLASE, MITOCHONDRIAL"/>
    <property type="match status" value="1"/>
</dbReference>
<comment type="catalytic activity">
    <reaction evidence="11 12">
        <text>L-aspartate 4-semialdehyde + pyruvate = (2S,4S)-4-hydroxy-2,3,4,5-tetrahydrodipicolinate + H2O + H(+)</text>
        <dbReference type="Rhea" id="RHEA:34171"/>
        <dbReference type="ChEBI" id="CHEBI:15361"/>
        <dbReference type="ChEBI" id="CHEBI:15377"/>
        <dbReference type="ChEBI" id="CHEBI:15378"/>
        <dbReference type="ChEBI" id="CHEBI:67139"/>
        <dbReference type="ChEBI" id="CHEBI:537519"/>
        <dbReference type="EC" id="4.3.3.7"/>
    </reaction>
</comment>
<evidence type="ECO:0000256" key="8">
    <source>
        <dbReference type="ARBA" id="ARBA00023154"/>
    </source>
</evidence>
<dbReference type="PRINTS" id="PR00146">
    <property type="entry name" value="DHPICSNTHASE"/>
</dbReference>
<evidence type="ECO:0000256" key="1">
    <source>
        <dbReference type="ARBA" id="ARBA00003294"/>
    </source>
</evidence>
<dbReference type="NCBIfam" id="TIGR00674">
    <property type="entry name" value="dapA"/>
    <property type="match status" value="1"/>
</dbReference>
<evidence type="ECO:0000256" key="10">
    <source>
        <dbReference type="ARBA" id="ARBA00023270"/>
    </source>
</evidence>
<comment type="subcellular location">
    <subcellularLocation>
        <location evidence="12">Cytoplasm</location>
    </subcellularLocation>
</comment>
<feature type="binding site" evidence="12 15">
    <location>
        <position position="47"/>
    </location>
    <ligand>
        <name>pyruvate</name>
        <dbReference type="ChEBI" id="CHEBI:15361"/>
    </ligand>
</feature>
<dbReference type="InterPro" id="IPR002220">
    <property type="entry name" value="DapA-like"/>
</dbReference>
<reference evidence="16 17" key="1">
    <citation type="submission" date="2020-01" db="EMBL/GenBank/DDBJ databases">
        <authorList>
            <person name="Gulvik C.A."/>
            <person name="Batra D.G."/>
        </authorList>
    </citation>
    <scope>NUCLEOTIDE SEQUENCE [LARGE SCALE GENOMIC DNA]</scope>
    <source>
        <strain evidence="16 17">W9323</strain>
    </source>
</reference>
<comment type="caution">
    <text evidence="12">Was originally thought to be a dihydrodipicolinate synthase (DHDPS), catalyzing the condensation of (S)-aspartate-beta-semialdehyde [(S)-ASA] and pyruvate to dihydrodipicolinate (DHDP). However, it was shown in E.coli that the product of the enzymatic reaction is not dihydrodipicolinate but in fact (4S)-4-hydroxy-2,3,4,5-tetrahydro-(2S)-dipicolinic acid (HTPA), and that the consecutive dehydration reaction leading to DHDP is not spontaneous but catalyzed by DapB.</text>
</comment>
<dbReference type="AlphaFoldDB" id="A0A7D4C9E3"/>
<dbReference type="Pfam" id="PF00701">
    <property type="entry name" value="DHDPS"/>
    <property type="match status" value="1"/>
</dbReference>
<dbReference type="GO" id="GO:0005829">
    <property type="term" value="C:cytosol"/>
    <property type="evidence" value="ECO:0007669"/>
    <property type="project" value="TreeGrafter"/>
</dbReference>
<evidence type="ECO:0000256" key="12">
    <source>
        <dbReference type="HAMAP-Rule" id="MF_00418"/>
    </source>
</evidence>
<dbReference type="PIRSF" id="PIRSF001365">
    <property type="entry name" value="DHDPS"/>
    <property type="match status" value="1"/>
</dbReference>
<gene>
    <name evidence="12 16" type="primary">dapA</name>
    <name evidence="16" type="ORF">GXN76_08690</name>
</gene>
<dbReference type="SUPFAM" id="SSF51569">
    <property type="entry name" value="Aldolase"/>
    <property type="match status" value="1"/>
</dbReference>
<dbReference type="Proteomes" id="UP000503088">
    <property type="component" value="Chromosome"/>
</dbReference>
<dbReference type="InterPro" id="IPR020624">
    <property type="entry name" value="Schiff_base-form_aldolases_CS"/>
</dbReference>
<evidence type="ECO:0000256" key="2">
    <source>
        <dbReference type="ARBA" id="ARBA00005120"/>
    </source>
</evidence>
<dbReference type="EMBL" id="CP048104">
    <property type="protein sequence ID" value="QKG85976.1"/>
    <property type="molecule type" value="Genomic_DNA"/>
</dbReference>
<dbReference type="SMART" id="SM01130">
    <property type="entry name" value="DHDPS"/>
    <property type="match status" value="1"/>
</dbReference>
<dbReference type="GO" id="GO:0019877">
    <property type="term" value="P:diaminopimelate biosynthetic process"/>
    <property type="evidence" value="ECO:0007669"/>
    <property type="project" value="UniProtKB-UniRule"/>
</dbReference>
<evidence type="ECO:0000313" key="16">
    <source>
        <dbReference type="EMBL" id="QKG85976.1"/>
    </source>
</evidence>
<feature type="active site" description="Proton donor/acceptor" evidence="12 14">
    <location>
        <position position="135"/>
    </location>
</feature>
<keyword evidence="7 12" id="KW-0220">Diaminopimelate biosynthesis</keyword>
<comment type="subunit">
    <text evidence="12">Homotetramer; dimer of dimers.</text>
</comment>
<dbReference type="CDD" id="cd00950">
    <property type="entry name" value="DHDPS"/>
    <property type="match status" value="1"/>
</dbReference>
<dbReference type="UniPathway" id="UPA00034">
    <property type="reaction ID" value="UER00017"/>
</dbReference>
<dbReference type="PROSITE" id="PS00665">
    <property type="entry name" value="DHDPS_1"/>
    <property type="match status" value="1"/>
</dbReference>
<evidence type="ECO:0000313" key="17">
    <source>
        <dbReference type="Proteomes" id="UP000503088"/>
    </source>
</evidence>
<evidence type="ECO:0000256" key="13">
    <source>
        <dbReference type="PIRNR" id="PIRNR001365"/>
    </source>
</evidence>
<dbReference type="EC" id="4.3.3.7" evidence="4 12"/>
<keyword evidence="8 12" id="KW-0457">Lysine biosynthesis</keyword>
<dbReference type="PANTHER" id="PTHR12128">
    <property type="entry name" value="DIHYDRODIPICOLINATE SYNTHASE"/>
    <property type="match status" value="1"/>
</dbReference>
<keyword evidence="10 12" id="KW-0704">Schiff base</keyword>
<feature type="active site" description="Schiff-base intermediate with substrate" evidence="12 14">
    <location>
        <position position="164"/>
    </location>
</feature>
<comment type="function">
    <text evidence="1 12">Catalyzes the condensation of (S)-aspartate-beta-semialdehyde [(S)-ASA] and pyruvate to 4-hydroxy-tetrahydrodipicolinate (HTPA).</text>
</comment>
<evidence type="ECO:0000256" key="4">
    <source>
        <dbReference type="ARBA" id="ARBA00012086"/>
    </source>
</evidence>
<evidence type="ECO:0000256" key="5">
    <source>
        <dbReference type="ARBA" id="ARBA00022490"/>
    </source>
</evidence>
<keyword evidence="17" id="KW-1185">Reference proteome</keyword>
<name>A0A7D4C9E3_9BACL</name>
<comment type="pathway">
    <text evidence="2 12">Amino-acid biosynthesis; L-lysine biosynthesis via DAP pathway; (S)-tetrahydrodipicolinate from L-aspartate: step 3/4.</text>
</comment>
<evidence type="ECO:0000256" key="11">
    <source>
        <dbReference type="ARBA" id="ARBA00047836"/>
    </source>
</evidence>
<dbReference type="KEGG" id="kpul:GXN76_08690"/>
<dbReference type="GO" id="GO:0009089">
    <property type="term" value="P:lysine biosynthetic process via diaminopimelate"/>
    <property type="evidence" value="ECO:0007669"/>
    <property type="project" value="UniProtKB-UniRule"/>
</dbReference>
<dbReference type="Gene3D" id="3.20.20.70">
    <property type="entry name" value="Aldolase class I"/>
    <property type="match status" value="1"/>
</dbReference>
<dbReference type="GO" id="GO:0008840">
    <property type="term" value="F:4-hydroxy-tetrahydrodipicolinate synthase activity"/>
    <property type="evidence" value="ECO:0007669"/>
    <property type="project" value="UniProtKB-UniRule"/>
</dbReference>
<comment type="similarity">
    <text evidence="3 12 13">Belongs to the DapA family.</text>
</comment>
<evidence type="ECO:0000256" key="6">
    <source>
        <dbReference type="ARBA" id="ARBA00022605"/>
    </source>
</evidence>
<evidence type="ECO:0000256" key="14">
    <source>
        <dbReference type="PIRSR" id="PIRSR001365-1"/>
    </source>
</evidence>
<protein>
    <recommendedName>
        <fullName evidence="4 12">4-hydroxy-tetrahydrodipicolinate synthase</fullName>
        <shortName evidence="12">HTPA synthase</shortName>
        <ecNumber evidence="4 12">4.3.3.7</ecNumber>
    </recommendedName>
</protein>
<organism evidence="16 17">
    <name type="scientific">Kroppenstedtia pulmonis</name>
    <dbReference type="NCBI Taxonomy" id="1380685"/>
    <lineage>
        <taxon>Bacteria</taxon>
        <taxon>Bacillati</taxon>
        <taxon>Bacillota</taxon>
        <taxon>Bacilli</taxon>
        <taxon>Bacillales</taxon>
        <taxon>Thermoactinomycetaceae</taxon>
        <taxon>Kroppenstedtia</taxon>
    </lineage>
</organism>